<evidence type="ECO:0000313" key="3">
    <source>
        <dbReference type="EMBL" id="GFH61422.1"/>
    </source>
</evidence>
<sequence length="542" mass="60257">MKFLHLIISCSSIASSLSFTFPSGLGALRKREFASEAPSSFTYKNGQYETCIYSSSSDSASNQSAVLNGESAFDANSLDFTMGYMNKHHRKELTNFAIAFTPLGIEQMKKNAFSGGSYKITDAKLIDIVHPSENSNELSLSSSDNPSSYLELEVTIEIRGQKQPSIEKQIVPLDAMPNEELRKFQSQPLIPRPSSYESEPTKSYNAIDDFIRRLNRLCLIVNAPSATGKLTQLSFQINGSRNALLREDLYLNQVPHNRYVREYFYNLASESGLNAVVACSKGQISNRMKIISMFPEMNPQMDSYRIGTLLELARSIAITLAEQNIRVRVCVQGSMGVGIFTGTPKQLSGAATLLQRMDWQSRPGEENEGMVGNFVNFGAVGKEHVVNKGTMLVKDEETGETKEITQEQDDVFLLLCPQSMVGVESSIIQALQEMVDAAGDRPVILLNPDLSDKVSSQGQQNIRGRKDRLDFADSFKTIHQFQNIYVSGTSYFPILGTIYKHGYDDPYVSYQRRDKVGGGEIYVPVLSTEEIPEGDLILNTFD</sequence>
<feature type="signal peptide" evidence="1">
    <location>
        <begin position="1"/>
        <end position="18"/>
    </location>
</feature>
<gene>
    <name evidence="3" type="ORF">CTEN210_17898</name>
</gene>
<dbReference type="Proteomes" id="UP001054902">
    <property type="component" value="Unassembled WGS sequence"/>
</dbReference>
<dbReference type="Pfam" id="PF09353">
    <property type="entry name" value="DUF1995"/>
    <property type="match status" value="1"/>
</dbReference>
<proteinExistence type="predicted"/>
<keyword evidence="4" id="KW-1185">Reference proteome</keyword>
<name>A0AAD3DBE8_9STRA</name>
<evidence type="ECO:0000259" key="2">
    <source>
        <dbReference type="Pfam" id="PF09353"/>
    </source>
</evidence>
<feature type="domain" description="DUF1995" evidence="2">
    <location>
        <begin position="273"/>
        <end position="535"/>
    </location>
</feature>
<reference evidence="3 4" key="1">
    <citation type="journal article" date="2021" name="Sci. Rep.">
        <title>The genome of the diatom Chaetoceros tenuissimus carries an ancient integrated fragment of an extant virus.</title>
        <authorList>
            <person name="Hongo Y."/>
            <person name="Kimura K."/>
            <person name="Takaki Y."/>
            <person name="Yoshida Y."/>
            <person name="Baba S."/>
            <person name="Kobayashi G."/>
            <person name="Nagasaki K."/>
            <person name="Hano T."/>
            <person name="Tomaru Y."/>
        </authorList>
    </citation>
    <scope>NUCLEOTIDE SEQUENCE [LARGE SCALE GENOMIC DNA]</scope>
    <source>
        <strain evidence="3 4">NIES-3715</strain>
    </source>
</reference>
<dbReference type="InterPro" id="IPR018962">
    <property type="entry name" value="DUF1995"/>
</dbReference>
<accession>A0AAD3DBE8</accession>
<evidence type="ECO:0000256" key="1">
    <source>
        <dbReference type="SAM" id="SignalP"/>
    </source>
</evidence>
<organism evidence="3 4">
    <name type="scientific">Chaetoceros tenuissimus</name>
    <dbReference type="NCBI Taxonomy" id="426638"/>
    <lineage>
        <taxon>Eukaryota</taxon>
        <taxon>Sar</taxon>
        <taxon>Stramenopiles</taxon>
        <taxon>Ochrophyta</taxon>
        <taxon>Bacillariophyta</taxon>
        <taxon>Coscinodiscophyceae</taxon>
        <taxon>Chaetocerotophycidae</taxon>
        <taxon>Chaetocerotales</taxon>
        <taxon>Chaetocerotaceae</taxon>
        <taxon>Chaetoceros</taxon>
    </lineage>
</organism>
<dbReference type="AlphaFoldDB" id="A0AAD3DBE8"/>
<dbReference type="PANTHER" id="PTHR35509">
    <property type="entry name" value="DOMAIN PROTEIN, PUTATIVE (DUF1995)-RELATED"/>
    <property type="match status" value="1"/>
</dbReference>
<dbReference type="InterPro" id="IPR053021">
    <property type="entry name" value="Chloroplast_ADK"/>
</dbReference>
<evidence type="ECO:0000313" key="4">
    <source>
        <dbReference type="Proteomes" id="UP001054902"/>
    </source>
</evidence>
<dbReference type="EMBL" id="BLLK01000074">
    <property type="protein sequence ID" value="GFH61422.1"/>
    <property type="molecule type" value="Genomic_DNA"/>
</dbReference>
<dbReference type="PANTHER" id="PTHR35509:SF6">
    <property type="entry name" value="ADENYLATE KINASE"/>
    <property type="match status" value="1"/>
</dbReference>
<comment type="caution">
    <text evidence="3">The sequence shown here is derived from an EMBL/GenBank/DDBJ whole genome shotgun (WGS) entry which is preliminary data.</text>
</comment>
<protein>
    <recommendedName>
        <fullName evidence="2">DUF1995 domain-containing protein</fullName>
    </recommendedName>
</protein>
<feature type="chain" id="PRO_5041930308" description="DUF1995 domain-containing protein" evidence="1">
    <location>
        <begin position="19"/>
        <end position="542"/>
    </location>
</feature>
<keyword evidence="1" id="KW-0732">Signal</keyword>